<dbReference type="EMBL" id="JACAGB010000020">
    <property type="protein sequence ID" value="KAF6312055.1"/>
    <property type="molecule type" value="Genomic_DNA"/>
</dbReference>
<protein>
    <submittedName>
        <fullName evidence="1">Uncharacterized protein</fullName>
    </submittedName>
</protein>
<accession>A0A7J7UGP1</accession>
<sequence length="96" mass="11642">MPACCDEMFLYETNKVTRIQSGSYGTIKWFFHMIVFSYVRDLATKEKRGTKWWWEKNMGSKEDSFSRWEMMLKCRWRGDGREGDDEKSENCHDYQT</sequence>
<dbReference type="Proteomes" id="UP000558488">
    <property type="component" value="Unassembled WGS sequence"/>
</dbReference>
<reference evidence="1 2" key="1">
    <citation type="journal article" date="2020" name="Nature">
        <title>Six reference-quality genomes reveal evolution of bat adaptations.</title>
        <authorList>
            <person name="Jebb D."/>
            <person name="Huang Z."/>
            <person name="Pippel M."/>
            <person name="Hughes G.M."/>
            <person name="Lavrichenko K."/>
            <person name="Devanna P."/>
            <person name="Winkler S."/>
            <person name="Jermiin L.S."/>
            <person name="Skirmuntt E.C."/>
            <person name="Katzourakis A."/>
            <person name="Burkitt-Gray L."/>
            <person name="Ray D.A."/>
            <person name="Sullivan K.A.M."/>
            <person name="Roscito J.G."/>
            <person name="Kirilenko B.M."/>
            <person name="Davalos L.M."/>
            <person name="Corthals A.P."/>
            <person name="Power M.L."/>
            <person name="Jones G."/>
            <person name="Ransome R.D."/>
            <person name="Dechmann D.K.N."/>
            <person name="Locatelli A.G."/>
            <person name="Puechmaille S.J."/>
            <person name="Fedrigo O."/>
            <person name="Jarvis E.D."/>
            <person name="Hiller M."/>
            <person name="Vernes S.C."/>
            <person name="Myers E.W."/>
            <person name="Teeling E.C."/>
        </authorList>
    </citation>
    <scope>NUCLEOTIDE SEQUENCE [LARGE SCALE GENOMIC DNA]</scope>
    <source>
        <strain evidence="1">MPipKuh1</strain>
        <tissue evidence="1">Flight muscle</tissue>
    </source>
</reference>
<dbReference type="AlphaFoldDB" id="A0A7J7UGP1"/>
<dbReference type="Gene3D" id="1.10.287.940">
    <property type="entry name" value="atp-gated p2x4 ion channel"/>
    <property type="match status" value="1"/>
</dbReference>
<gene>
    <name evidence="1" type="ORF">mPipKuh1_013021</name>
</gene>
<evidence type="ECO:0000313" key="2">
    <source>
        <dbReference type="Proteomes" id="UP000558488"/>
    </source>
</evidence>
<organism evidence="1 2">
    <name type="scientific">Pipistrellus kuhlii</name>
    <name type="common">Kuhl's pipistrelle</name>
    <dbReference type="NCBI Taxonomy" id="59472"/>
    <lineage>
        <taxon>Eukaryota</taxon>
        <taxon>Metazoa</taxon>
        <taxon>Chordata</taxon>
        <taxon>Craniata</taxon>
        <taxon>Vertebrata</taxon>
        <taxon>Euteleostomi</taxon>
        <taxon>Mammalia</taxon>
        <taxon>Eutheria</taxon>
        <taxon>Laurasiatheria</taxon>
        <taxon>Chiroptera</taxon>
        <taxon>Yangochiroptera</taxon>
        <taxon>Vespertilionidae</taxon>
        <taxon>Pipistrellus</taxon>
    </lineage>
</organism>
<proteinExistence type="predicted"/>
<comment type="caution">
    <text evidence="1">The sequence shown here is derived from an EMBL/GenBank/DDBJ whole genome shotgun (WGS) entry which is preliminary data.</text>
</comment>
<name>A0A7J7UGP1_PIPKU</name>
<keyword evidence="2" id="KW-1185">Reference proteome</keyword>
<evidence type="ECO:0000313" key="1">
    <source>
        <dbReference type="EMBL" id="KAF6312055.1"/>
    </source>
</evidence>